<dbReference type="InterPro" id="IPR032466">
    <property type="entry name" value="Metal_Hydrolase"/>
</dbReference>
<dbReference type="KEGG" id="moy:CVS54_02603"/>
<dbReference type="Gene3D" id="3.20.20.140">
    <property type="entry name" value="Metal-dependent hydrolases"/>
    <property type="match status" value="1"/>
</dbReference>
<dbReference type="PANTHER" id="PTHR22642">
    <property type="entry name" value="IMIDAZOLONEPROPIONASE"/>
    <property type="match status" value="1"/>
</dbReference>
<name>A0A3S9WME2_9MICO</name>
<evidence type="ECO:0000313" key="3">
    <source>
        <dbReference type="Proteomes" id="UP000274841"/>
    </source>
</evidence>
<dbReference type="EMBL" id="CP031422">
    <property type="protein sequence ID" value="AZS41254.1"/>
    <property type="molecule type" value="Genomic_DNA"/>
</dbReference>
<dbReference type="Gene3D" id="2.30.40.10">
    <property type="entry name" value="Urease, subunit C, domain 1"/>
    <property type="match status" value="1"/>
</dbReference>
<dbReference type="Proteomes" id="UP000274841">
    <property type="component" value="Chromosome"/>
</dbReference>
<sequence length="448" mass="47742">MTQSLHGDDADLIIRGGRIRTLDPSDTITESLAVRDGVIVALGAEAEALDSRAVIELDGRTAIPGINDAHLHAAWLGARWPHLFFSDTPSEEQPSGRLVSTSEERRSALRRAWALLAELGITSYTEPGIGPGEDDGETGCFGSDMLDTYLELHRERAQTSRVTLLRLFGTIDGESMLDDFERGVRIPAPPSDPRWLAIPGVKIFADGIPPMATAWVDEPYADGTTGGLLTRGEPDARTAFRRMLELASARGLQIAVHATGDRSIAEFLSVLEGLHAQHPTPSGPHYVVHGDLATTEQIARMGHIGAGFAVQPLIAAHTHSWAAIQLGEARLASAWPLAEMLTSDALTTITSDSPVASPDWRLGLDASLSLLTATGATDDAGTRNRLLRSVTVDPARQDGASTWKGSLAIGMVADVTVLDEDPLTPGRDLATIGVARTIVDGRTVFSRG</sequence>
<proteinExistence type="predicted"/>
<evidence type="ECO:0000259" key="1">
    <source>
        <dbReference type="Pfam" id="PF07969"/>
    </source>
</evidence>
<dbReference type="RefSeq" id="WP_127012434.1">
    <property type="nucleotide sequence ID" value="NZ_CP031422.1"/>
</dbReference>
<dbReference type="PANTHER" id="PTHR22642:SF2">
    <property type="entry name" value="PROTEIN LONG AFTER FAR-RED 3"/>
    <property type="match status" value="1"/>
</dbReference>
<dbReference type="Pfam" id="PF07969">
    <property type="entry name" value="Amidohydro_3"/>
    <property type="match status" value="1"/>
</dbReference>
<dbReference type="EC" id="3.5.1.91" evidence="2"/>
<dbReference type="InterPro" id="IPR011059">
    <property type="entry name" value="Metal-dep_hydrolase_composite"/>
</dbReference>
<dbReference type="AlphaFoldDB" id="A0A3S9WME2"/>
<protein>
    <submittedName>
        <fullName evidence="2">N-substituted formamide deformylase</fullName>
        <ecNumber evidence="2">3.5.1.91</ecNumber>
    </submittedName>
</protein>
<dbReference type="InterPro" id="IPR013108">
    <property type="entry name" value="Amidohydro_3"/>
</dbReference>
<dbReference type="SUPFAM" id="SSF51556">
    <property type="entry name" value="Metallo-dependent hydrolases"/>
    <property type="match status" value="1"/>
</dbReference>
<keyword evidence="2" id="KW-0378">Hydrolase</keyword>
<organism evidence="2 3">
    <name type="scientific">Microbacterium oxydans</name>
    <dbReference type="NCBI Taxonomy" id="82380"/>
    <lineage>
        <taxon>Bacteria</taxon>
        <taxon>Bacillati</taxon>
        <taxon>Actinomycetota</taxon>
        <taxon>Actinomycetes</taxon>
        <taxon>Micrococcales</taxon>
        <taxon>Microbacteriaceae</taxon>
        <taxon>Microbacterium</taxon>
    </lineage>
</organism>
<dbReference type="GO" id="GO:0016810">
    <property type="term" value="F:hydrolase activity, acting on carbon-nitrogen (but not peptide) bonds"/>
    <property type="evidence" value="ECO:0007669"/>
    <property type="project" value="InterPro"/>
</dbReference>
<reference evidence="2 3" key="1">
    <citation type="submission" date="2018-08" db="EMBL/GenBank/DDBJ databases">
        <title>Microbacterium oxydans strain HG3.</title>
        <authorList>
            <person name="ORTET P."/>
        </authorList>
    </citation>
    <scope>NUCLEOTIDE SEQUENCE [LARGE SCALE GENOMIC DNA]</scope>
    <source>
        <strain evidence="2 3">HG3</strain>
    </source>
</reference>
<dbReference type="SUPFAM" id="SSF51338">
    <property type="entry name" value="Composite domain of metallo-dependent hydrolases"/>
    <property type="match status" value="1"/>
</dbReference>
<gene>
    <name evidence="2" type="primary">nfdA_4</name>
    <name evidence="2" type="ORF">CVS54_02603</name>
</gene>
<evidence type="ECO:0000313" key="2">
    <source>
        <dbReference type="EMBL" id="AZS41254.1"/>
    </source>
</evidence>
<feature type="domain" description="Amidohydrolase 3" evidence="1">
    <location>
        <begin position="101"/>
        <end position="445"/>
    </location>
</feature>
<accession>A0A3S9WME2</accession>